<dbReference type="GO" id="GO:0009313">
    <property type="term" value="P:oligosaccharide catabolic process"/>
    <property type="evidence" value="ECO:0007669"/>
    <property type="project" value="TreeGrafter"/>
</dbReference>
<proteinExistence type="inferred from homology"/>
<keyword evidence="2" id="KW-0378">Hydrolase</keyword>
<dbReference type="FunFam" id="3.20.20.80:FF:000064">
    <property type="entry name" value="Oligo-1,6-glucosidase"/>
    <property type="match status" value="1"/>
</dbReference>
<protein>
    <submittedName>
        <fullName evidence="6">Alpha-glucosidase</fullName>
    </submittedName>
</protein>
<sequence length="602" mass="67872">MSGVSDDERAWWKEAVVYQVYPKSFDDSDGDGVGDLSGLVDRVDYIDELGVDAVWLNPVYESPQADNGYDIADYRAIDDAYGDMADWERLRDELHERDVRLIMDLVVNHTSDEHEWFQCSRREDEEYADYYHWVDGDPDEPPNDWQSVFGGPAWSYDDEREAWYLHLFDEKQPDLNWANPDVREAVYDMMNWWLGKGIDGFRMDVINMISKADGYPDGGPESGGAEHFMNGPRVHEYVDEMVDEVLDDESVLAVGETPGVSVDDAREYVGSESDGLSMLFQFEHVTFDHGEHKFDADEPDLVEFKDILAKWQAGLADDGWNSLYLNNHDQPRMVSRFGSDGEYRRKSAKLLGTLTHTLGGTPFVYQGEELGMTNAPFEGREALRDVEVRNYVASAVDDPEGHADAYEDVREAVEAMSRDNARTPMQWADEAHAGFTDGEPWIDANPNYTEVNVSRARDDPDSVLHYYRDLVALRDRDLLVYGDFELLAPDHPDLFAYTRSLARERGDESEEAADAAGSPAEERALVVLNFDDEPTTFEAPADVTVDGLELALANDDAPALPGRTLELDPWEARVYLTPAPDRSTSDAASTDPATTRPTSTDR</sequence>
<organism evidence="6 7">
    <name type="scientific">Halosimplex litoreum</name>
    <dbReference type="NCBI Taxonomy" id="1198301"/>
    <lineage>
        <taxon>Archaea</taxon>
        <taxon>Methanobacteriati</taxon>
        <taxon>Methanobacteriota</taxon>
        <taxon>Stenosarchaea group</taxon>
        <taxon>Halobacteria</taxon>
        <taxon>Halobacteriales</taxon>
        <taxon>Haloarculaceae</taxon>
        <taxon>Halosimplex</taxon>
    </lineage>
</organism>
<dbReference type="NCBIfam" id="NF008183">
    <property type="entry name" value="PRK10933.1"/>
    <property type="match status" value="1"/>
</dbReference>
<dbReference type="Gene3D" id="3.90.400.10">
    <property type="entry name" value="Oligo-1,6-glucosidase, Domain 2"/>
    <property type="match status" value="1"/>
</dbReference>
<evidence type="ECO:0000313" key="6">
    <source>
        <dbReference type="EMBL" id="QPV63370.1"/>
    </source>
</evidence>
<feature type="region of interest" description="Disordered" evidence="4">
    <location>
        <begin position="576"/>
        <end position="602"/>
    </location>
</feature>
<keyword evidence="7" id="KW-1185">Reference proteome</keyword>
<dbReference type="PANTHER" id="PTHR10357">
    <property type="entry name" value="ALPHA-AMYLASE FAMILY MEMBER"/>
    <property type="match status" value="1"/>
</dbReference>
<dbReference type="AlphaFoldDB" id="A0A7T3FZ46"/>
<dbReference type="EMBL" id="CP065856">
    <property type="protein sequence ID" value="QPV63370.1"/>
    <property type="molecule type" value="Genomic_DNA"/>
</dbReference>
<evidence type="ECO:0000313" key="7">
    <source>
        <dbReference type="Proteomes" id="UP000595001"/>
    </source>
</evidence>
<comment type="similarity">
    <text evidence="1">Belongs to the glycosyl hydrolase 13 family.</text>
</comment>
<dbReference type="SMART" id="SM00642">
    <property type="entry name" value="Aamy"/>
    <property type="match status" value="1"/>
</dbReference>
<dbReference type="Proteomes" id="UP000595001">
    <property type="component" value="Chromosome"/>
</dbReference>
<dbReference type="InterPro" id="IPR045857">
    <property type="entry name" value="O16G_dom_2"/>
</dbReference>
<dbReference type="OrthoDB" id="18347at2157"/>
<dbReference type="InterPro" id="IPR006047">
    <property type="entry name" value="GH13_cat_dom"/>
</dbReference>
<dbReference type="FunFam" id="3.90.400.10:FF:000002">
    <property type="entry name" value="Sucrose isomerase"/>
    <property type="match status" value="1"/>
</dbReference>
<evidence type="ECO:0000256" key="4">
    <source>
        <dbReference type="SAM" id="MobiDB-lite"/>
    </source>
</evidence>
<dbReference type="SUPFAM" id="SSF51445">
    <property type="entry name" value="(Trans)glycosidases"/>
    <property type="match status" value="1"/>
</dbReference>
<evidence type="ECO:0000256" key="1">
    <source>
        <dbReference type="ARBA" id="ARBA00008061"/>
    </source>
</evidence>
<dbReference type="PANTHER" id="PTHR10357:SF184">
    <property type="entry name" value="OLIGO-1,6-GLUCOSIDASE 1"/>
    <property type="match status" value="1"/>
</dbReference>
<dbReference type="CDD" id="cd11333">
    <property type="entry name" value="AmyAc_SI_OligoGlu_DGase"/>
    <property type="match status" value="1"/>
</dbReference>
<evidence type="ECO:0000256" key="3">
    <source>
        <dbReference type="ARBA" id="ARBA00023295"/>
    </source>
</evidence>
<dbReference type="Gene3D" id="2.60.40.1180">
    <property type="entry name" value="Golgi alpha-mannosidase II"/>
    <property type="match status" value="1"/>
</dbReference>
<dbReference type="RefSeq" id="WP_198062160.1">
    <property type="nucleotide sequence ID" value="NZ_CP065856.1"/>
</dbReference>
<dbReference type="GeneID" id="60587161"/>
<dbReference type="Gene3D" id="3.20.20.80">
    <property type="entry name" value="Glycosidases"/>
    <property type="match status" value="1"/>
</dbReference>
<dbReference type="Pfam" id="PF00128">
    <property type="entry name" value="Alpha-amylase"/>
    <property type="match status" value="1"/>
</dbReference>
<evidence type="ECO:0000259" key="5">
    <source>
        <dbReference type="SMART" id="SM00642"/>
    </source>
</evidence>
<dbReference type="SUPFAM" id="SSF51011">
    <property type="entry name" value="Glycosyl hydrolase domain"/>
    <property type="match status" value="1"/>
</dbReference>
<dbReference type="InterPro" id="IPR013780">
    <property type="entry name" value="Glyco_hydro_b"/>
</dbReference>
<keyword evidence="3" id="KW-0326">Glycosidase</keyword>
<dbReference type="FunFam" id="2.60.40.1180:FF:000007">
    <property type="entry name" value="Sucrose isomerase"/>
    <property type="match status" value="1"/>
</dbReference>
<dbReference type="KEGG" id="hlt:I7X12_01670"/>
<dbReference type="InterPro" id="IPR017853">
    <property type="entry name" value="GH"/>
</dbReference>
<gene>
    <name evidence="6" type="ORF">I7X12_01670</name>
</gene>
<evidence type="ECO:0000256" key="2">
    <source>
        <dbReference type="ARBA" id="ARBA00022801"/>
    </source>
</evidence>
<name>A0A7T3FZ46_9EURY</name>
<accession>A0A7T3FZ46</accession>
<dbReference type="GO" id="GO:0004556">
    <property type="term" value="F:alpha-amylase activity"/>
    <property type="evidence" value="ECO:0007669"/>
    <property type="project" value="TreeGrafter"/>
</dbReference>
<reference evidence="6 7" key="1">
    <citation type="submission" date="2020-12" db="EMBL/GenBank/DDBJ databases">
        <title>Halosimplex halophilum sp. nov. and Halosimplex salinum sp. nov., two new members of the genus Halosimplex.</title>
        <authorList>
            <person name="Cui H.L."/>
        </authorList>
    </citation>
    <scope>NUCLEOTIDE SEQUENCE [LARGE SCALE GENOMIC DNA]</scope>
    <source>
        <strain evidence="6 7">YGH94</strain>
    </source>
</reference>
<feature type="domain" description="Glycosyl hydrolase family 13 catalytic" evidence="5">
    <location>
        <begin position="19"/>
        <end position="422"/>
    </location>
</feature>
<feature type="compositionally biased region" description="Low complexity" evidence="4">
    <location>
        <begin position="578"/>
        <end position="602"/>
    </location>
</feature>